<evidence type="ECO:0000256" key="1">
    <source>
        <dbReference type="ARBA" id="ARBA00022679"/>
    </source>
</evidence>
<evidence type="ECO:0000256" key="2">
    <source>
        <dbReference type="ARBA" id="ARBA00022741"/>
    </source>
</evidence>
<accession>A0A6J4UHM6</accession>
<feature type="transmembrane region" description="Helical" evidence="6">
    <location>
        <begin position="364"/>
        <end position="385"/>
    </location>
</feature>
<evidence type="ECO:0000256" key="5">
    <source>
        <dbReference type="PROSITE-ProRule" id="PRU10141"/>
    </source>
</evidence>
<keyword evidence="6" id="KW-0472">Membrane</keyword>
<evidence type="ECO:0000256" key="6">
    <source>
        <dbReference type="SAM" id="Phobius"/>
    </source>
</evidence>
<evidence type="ECO:0000256" key="4">
    <source>
        <dbReference type="ARBA" id="ARBA00022840"/>
    </source>
</evidence>
<keyword evidence="6" id="KW-1133">Transmembrane helix</keyword>
<keyword evidence="6" id="KW-0812">Transmembrane</keyword>
<keyword evidence="4 5" id="KW-0067">ATP-binding</keyword>
<dbReference type="SMART" id="SM00220">
    <property type="entry name" value="S_TKc"/>
    <property type="match status" value="1"/>
</dbReference>
<evidence type="ECO:0000259" key="7">
    <source>
        <dbReference type="PROSITE" id="PS50011"/>
    </source>
</evidence>
<dbReference type="Gene3D" id="3.30.200.20">
    <property type="entry name" value="Phosphorylase Kinase, domain 1"/>
    <property type="match status" value="1"/>
</dbReference>
<proteinExistence type="predicted"/>
<evidence type="ECO:0000256" key="3">
    <source>
        <dbReference type="ARBA" id="ARBA00022777"/>
    </source>
</evidence>
<dbReference type="PANTHER" id="PTHR43289">
    <property type="entry name" value="MITOGEN-ACTIVATED PROTEIN KINASE KINASE KINASE 20-RELATED"/>
    <property type="match status" value="1"/>
</dbReference>
<dbReference type="InterPro" id="IPR000719">
    <property type="entry name" value="Prot_kinase_dom"/>
</dbReference>
<dbReference type="PROSITE" id="PS00107">
    <property type="entry name" value="PROTEIN_KINASE_ATP"/>
    <property type="match status" value="1"/>
</dbReference>
<name>A0A6J4UHM6_9BACT</name>
<dbReference type="EMBL" id="CADCWI010000041">
    <property type="protein sequence ID" value="CAA9548325.1"/>
    <property type="molecule type" value="Genomic_DNA"/>
</dbReference>
<dbReference type="CDD" id="cd14014">
    <property type="entry name" value="STKc_PknB_like"/>
    <property type="match status" value="1"/>
</dbReference>
<sequence>MTMSASRTIVAGRYEVDLGHPLGTGGMATVYRGRDLRARRTVAIKMLRPEYQSDPESRRRFRQEARLMAFVSHPNLVTVYDLHEESTGSWVVMEYVPGENLKKLIERHGPLPPEEVLPLLEQISGALSHLHGRNLVHLDIKPQNLIVTPDASVKLIDFGLAQPPGPRQEMVGGTAFGTVAYLAPEQASGEPVDAATDVYALGCVVYELLTGQPPFRAPEGPEHKRQLIQAHLEQLPVAPSTVRSELGLPSWVDDVLGWALAKSRRDRYHDVATFARMFRLGIEGEVLPESQRTSALPASAPSTGQTTWRAPRIVLRRRPVEKYDDDNLADDADEAQAGPPRRPIRAAWRMGGRVARRTLPIRGALWRLVLIFALGNALLGIVLIVRDGPAALVERFLSVAPGATTEVTVDSLNLRTGPGVDYDVVQALESGDDVDVTGLSESADGERWWPVEVQTEAGVVRGWVWGEGLRPNEWTGRLSWMQGIVERGQRIRDDVQDMLGDLRTVGPLGHVLRPWS</sequence>
<keyword evidence="1" id="KW-0808">Transferase</keyword>
<dbReference type="Gene3D" id="1.10.510.10">
    <property type="entry name" value="Transferase(Phosphotransferase) domain 1"/>
    <property type="match status" value="1"/>
</dbReference>
<dbReference type="InterPro" id="IPR011009">
    <property type="entry name" value="Kinase-like_dom_sf"/>
</dbReference>
<dbReference type="InterPro" id="IPR003646">
    <property type="entry name" value="SH3-like_bac-type"/>
</dbReference>
<dbReference type="PROSITE" id="PS50011">
    <property type="entry name" value="PROTEIN_KINASE_DOM"/>
    <property type="match status" value="1"/>
</dbReference>
<dbReference type="PANTHER" id="PTHR43289:SF6">
    <property type="entry name" value="SERINE_THREONINE-PROTEIN KINASE NEKL-3"/>
    <property type="match status" value="1"/>
</dbReference>
<keyword evidence="2 5" id="KW-0547">Nucleotide-binding</keyword>
<gene>
    <name evidence="8" type="ORF">AVDCRST_MAG43-729</name>
</gene>
<dbReference type="GO" id="GO:0004674">
    <property type="term" value="F:protein serine/threonine kinase activity"/>
    <property type="evidence" value="ECO:0007669"/>
    <property type="project" value="UniProtKB-KW"/>
</dbReference>
<feature type="binding site" evidence="5">
    <location>
        <position position="45"/>
    </location>
    <ligand>
        <name>ATP</name>
        <dbReference type="ChEBI" id="CHEBI:30616"/>
    </ligand>
</feature>
<dbReference type="Pfam" id="PF08239">
    <property type="entry name" value="SH3_3"/>
    <property type="match status" value="1"/>
</dbReference>
<dbReference type="Gene3D" id="2.30.30.40">
    <property type="entry name" value="SH3 Domains"/>
    <property type="match status" value="1"/>
</dbReference>
<reference evidence="8" key="1">
    <citation type="submission" date="2020-02" db="EMBL/GenBank/DDBJ databases">
        <authorList>
            <person name="Meier V. D."/>
        </authorList>
    </citation>
    <scope>NUCLEOTIDE SEQUENCE</scope>
    <source>
        <strain evidence="8">AVDCRST_MAG43</strain>
    </source>
</reference>
<dbReference type="SUPFAM" id="SSF56112">
    <property type="entry name" value="Protein kinase-like (PK-like)"/>
    <property type="match status" value="1"/>
</dbReference>
<dbReference type="InterPro" id="IPR017441">
    <property type="entry name" value="Protein_kinase_ATP_BS"/>
</dbReference>
<dbReference type="Pfam" id="PF00069">
    <property type="entry name" value="Pkinase"/>
    <property type="match status" value="1"/>
</dbReference>
<dbReference type="PROSITE" id="PS00108">
    <property type="entry name" value="PROTEIN_KINASE_ST"/>
    <property type="match status" value="1"/>
</dbReference>
<keyword evidence="3 8" id="KW-0418">Kinase</keyword>
<feature type="domain" description="Protein kinase" evidence="7">
    <location>
        <begin position="16"/>
        <end position="279"/>
    </location>
</feature>
<organism evidence="8">
    <name type="scientific">uncultured Thermomicrobiales bacterium</name>
    <dbReference type="NCBI Taxonomy" id="1645740"/>
    <lineage>
        <taxon>Bacteria</taxon>
        <taxon>Pseudomonadati</taxon>
        <taxon>Thermomicrobiota</taxon>
        <taxon>Thermomicrobia</taxon>
        <taxon>Thermomicrobiales</taxon>
        <taxon>environmental samples</taxon>
    </lineage>
</organism>
<evidence type="ECO:0000313" key="8">
    <source>
        <dbReference type="EMBL" id="CAA9548325.1"/>
    </source>
</evidence>
<dbReference type="InterPro" id="IPR008271">
    <property type="entry name" value="Ser/Thr_kinase_AS"/>
</dbReference>
<keyword evidence="8" id="KW-0723">Serine/threonine-protein kinase</keyword>
<dbReference type="AlphaFoldDB" id="A0A6J4UHM6"/>
<dbReference type="SMART" id="SM00287">
    <property type="entry name" value="SH3b"/>
    <property type="match status" value="1"/>
</dbReference>
<dbReference type="GO" id="GO:0005524">
    <property type="term" value="F:ATP binding"/>
    <property type="evidence" value="ECO:0007669"/>
    <property type="project" value="UniProtKB-UniRule"/>
</dbReference>
<protein>
    <submittedName>
        <fullName evidence="8">Serine/threonine protein kinase PrkC, regulator of stationary phase</fullName>
    </submittedName>
</protein>